<dbReference type="Proteomes" id="UP000294545">
    <property type="component" value="Unassembled WGS sequence"/>
</dbReference>
<dbReference type="RefSeq" id="WP_132282245.1">
    <property type="nucleotide sequence ID" value="NZ_SMGQ01000012.1"/>
</dbReference>
<dbReference type="EMBL" id="SMGQ01000012">
    <property type="protein sequence ID" value="TCK93338.1"/>
    <property type="molecule type" value="Genomic_DNA"/>
</dbReference>
<dbReference type="PROSITE" id="PS00211">
    <property type="entry name" value="ABC_TRANSPORTER_1"/>
    <property type="match status" value="1"/>
</dbReference>
<dbReference type="InterPro" id="IPR027417">
    <property type="entry name" value="P-loop_NTPase"/>
</dbReference>
<name>A0A4R1MKI6_9FIRM</name>
<dbReference type="Gene3D" id="3.40.50.300">
    <property type="entry name" value="P-loop containing nucleotide triphosphate hydrolases"/>
    <property type="match status" value="1"/>
</dbReference>
<protein>
    <submittedName>
        <fullName evidence="4">ABC-2 type transport system ATP-binding protein</fullName>
    </submittedName>
</protein>
<organism evidence="4 5">
    <name type="scientific">Natranaerovirga hydrolytica</name>
    <dbReference type="NCBI Taxonomy" id="680378"/>
    <lineage>
        <taxon>Bacteria</taxon>
        <taxon>Bacillati</taxon>
        <taxon>Bacillota</taxon>
        <taxon>Clostridia</taxon>
        <taxon>Lachnospirales</taxon>
        <taxon>Natranaerovirgaceae</taxon>
        <taxon>Natranaerovirga</taxon>
    </lineage>
</organism>
<keyword evidence="5" id="KW-1185">Reference proteome</keyword>
<comment type="caution">
    <text evidence="4">The sequence shown here is derived from an EMBL/GenBank/DDBJ whole genome shotgun (WGS) entry which is preliminary data.</text>
</comment>
<proteinExistence type="predicted"/>
<dbReference type="PANTHER" id="PTHR43582">
    <property type="entry name" value="LINEARMYCIN RESISTANCE ATP-BINDING PROTEIN LNRL"/>
    <property type="match status" value="1"/>
</dbReference>
<dbReference type="InterPro" id="IPR003593">
    <property type="entry name" value="AAA+_ATPase"/>
</dbReference>
<dbReference type="PANTHER" id="PTHR43582:SF2">
    <property type="entry name" value="LINEARMYCIN RESISTANCE ATP-BINDING PROTEIN LNRL"/>
    <property type="match status" value="1"/>
</dbReference>
<dbReference type="Pfam" id="PF00005">
    <property type="entry name" value="ABC_tran"/>
    <property type="match status" value="1"/>
</dbReference>
<dbReference type="GO" id="GO:0005524">
    <property type="term" value="F:ATP binding"/>
    <property type="evidence" value="ECO:0007669"/>
    <property type="project" value="UniProtKB-KW"/>
</dbReference>
<dbReference type="SUPFAM" id="SSF52540">
    <property type="entry name" value="P-loop containing nucleoside triphosphate hydrolases"/>
    <property type="match status" value="1"/>
</dbReference>
<evidence type="ECO:0000313" key="4">
    <source>
        <dbReference type="EMBL" id="TCK93338.1"/>
    </source>
</evidence>
<evidence type="ECO:0000256" key="1">
    <source>
        <dbReference type="ARBA" id="ARBA00022741"/>
    </source>
</evidence>
<keyword evidence="1" id="KW-0547">Nucleotide-binding</keyword>
<dbReference type="AlphaFoldDB" id="A0A4R1MKI6"/>
<dbReference type="OrthoDB" id="9804819at2"/>
<evidence type="ECO:0000256" key="2">
    <source>
        <dbReference type="ARBA" id="ARBA00022840"/>
    </source>
</evidence>
<dbReference type="GO" id="GO:0016887">
    <property type="term" value="F:ATP hydrolysis activity"/>
    <property type="evidence" value="ECO:0007669"/>
    <property type="project" value="InterPro"/>
</dbReference>
<dbReference type="InterPro" id="IPR003439">
    <property type="entry name" value="ABC_transporter-like_ATP-bd"/>
</dbReference>
<dbReference type="InterPro" id="IPR017871">
    <property type="entry name" value="ABC_transporter-like_CS"/>
</dbReference>
<keyword evidence="2 4" id="KW-0067">ATP-binding</keyword>
<gene>
    <name evidence="4" type="ORF">EDC19_1530</name>
</gene>
<sequence length="314" mass="34783">MIVASMEKVIKRYDDLLVLDNVSIELKKGEILGLLGPNGAGKTTLIHSLVGLIKVDSGDITVFNKNQKNNIIEIKKEIGLVTQDLTVFNDLTAKDNLEFFGGLYGLRGSELKNRIKEVLAFVGLTDNANKLPSKFSGGMKRRLNIACALMHKPKLLIMDEPTVGIDPQSRNHILETVKKLRDQGTTILYTTHYMEEIQAIASRVLIMDQGNVIAGGTVDELISNIKYEESVKIDVLEATDQLMEKINKIEGVKETIREGSRLNIISNSDSGNIDRILSVIREHTSIKSVNVDKPTLEDVFLTLTGKTLRDGREG</sequence>
<dbReference type="PROSITE" id="PS50893">
    <property type="entry name" value="ABC_TRANSPORTER_2"/>
    <property type="match status" value="1"/>
</dbReference>
<evidence type="ECO:0000313" key="5">
    <source>
        <dbReference type="Proteomes" id="UP000294545"/>
    </source>
</evidence>
<feature type="domain" description="ABC transporter" evidence="3">
    <location>
        <begin position="4"/>
        <end position="234"/>
    </location>
</feature>
<reference evidence="4 5" key="1">
    <citation type="submission" date="2019-03" db="EMBL/GenBank/DDBJ databases">
        <title>Genomic Encyclopedia of Type Strains, Phase IV (KMG-IV): sequencing the most valuable type-strain genomes for metagenomic binning, comparative biology and taxonomic classification.</title>
        <authorList>
            <person name="Goeker M."/>
        </authorList>
    </citation>
    <scope>NUCLEOTIDE SEQUENCE [LARGE SCALE GENOMIC DNA]</scope>
    <source>
        <strain evidence="4 5">DSM 24176</strain>
    </source>
</reference>
<evidence type="ECO:0000259" key="3">
    <source>
        <dbReference type="PROSITE" id="PS50893"/>
    </source>
</evidence>
<accession>A0A4R1MKI6</accession>
<dbReference type="SMART" id="SM00382">
    <property type="entry name" value="AAA"/>
    <property type="match status" value="1"/>
</dbReference>